<proteinExistence type="predicted"/>
<evidence type="ECO:0000256" key="1">
    <source>
        <dbReference type="ARBA" id="ARBA00022801"/>
    </source>
</evidence>
<dbReference type="Pfam" id="PF00300">
    <property type="entry name" value="His_Phos_1"/>
    <property type="match status" value="1"/>
</dbReference>
<dbReference type="InterPro" id="IPR051021">
    <property type="entry name" value="Mito_Ser/Thr_phosphatase"/>
</dbReference>
<gene>
    <name evidence="2" type="ORF">SYYSPA8_30495</name>
</gene>
<accession>A0ABQ5P807</accession>
<dbReference type="PANTHER" id="PTHR20935">
    <property type="entry name" value="PHOSPHOGLYCERATE MUTASE-RELATED"/>
    <property type="match status" value="1"/>
</dbReference>
<dbReference type="EMBL" id="BSBI01000015">
    <property type="protein sequence ID" value="GLF98718.1"/>
    <property type="molecule type" value="Genomic_DNA"/>
</dbReference>
<dbReference type="SMART" id="SM00855">
    <property type="entry name" value="PGAM"/>
    <property type="match status" value="1"/>
</dbReference>
<dbReference type="PANTHER" id="PTHR20935:SF1">
    <property type="entry name" value="SLL1549 PROTEIN"/>
    <property type="match status" value="1"/>
</dbReference>
<dbReference type="CDD" id="cd07067">
    <property type="entry name" value="HP_PGM_like"/>
    <property type="match status" value="1"/>
</dbReference>
<evidence type="ECO:0000313" key="3">
    <source>
        <dbReference type="Proteomes" id="UP001291653"/>
    </source>
</evidence>
<protein>
    <submittedName>
        <fullName evidence="2">Histidine phosphatase family protein</fullName>
    </submittedName>
</protein>
<dbReference type="SUPFAM" id="SSF53254">
    <property type="entry name" value="Phosphoglycerate mutase-like"/>
    <property type="match status" value="1"/>
</dbReference>
<sequence>MSVATSSGGAAPGPSHVRRIVLLRHAKAEWSESSDHERPLAERGRKDAPAAGRMLARSGFAFDLALCSTAARTRETWKLAVHELPERPRTVYEDRLYEASLGELIALLNEVPDEVGQLLVIGHNPGMHALADALAGEAEGDLLPRMNRSGFPTSAYAVVEFSGSWKAVEHGVGRLTGFWTPHD</sequence>
<dbReference type="InterPro" id="IPR013078">
    <property type="entry name" value="His_Pase_superF_clade-1"/>
</dbReference>
<organism evidence="2 3">
    <name type="scientific">Streptomyces yaizuensis</name>
    <dbReference type="NCBI Taxonomy" id="2989713"/>
    <lineage>
        <taxon>Bacteria</taxon>
        <taxon>Bacillati</taxon>
        <taxon>Actinomycetota</taxon>
        <taxon>Actinomycetes</taxon>
        <taxon>Kitasatosporales</taxon>
        <taxon>Streptomycetaceae</taxon>
        <taxon>Streptomyces</taxon>
    </lineage>
</organism>
<keyword evidence="1" id="KW-0378">Hydrolase</keyword>
<name>A0ABQ5P807_9ACTN</name>
<keyword evidence="3" id="KW-1185">Reference proteome</keyword>
<reference evidence="2 3" key="1">
    <citation type="submission" date="2022-10" db="EMBL/GenBank/DDBJ databases">
        <title>Draft genome sequence of Streptomyces sp. YSPA8.</title>
        <authorList>
            <person name="Moriuchi R."/>
            <person name="Dohra H."/>
            <person name="Yamamura H."/>
            <person name="Kodani S."/>
        </authorList>
    </citation>
    <scope>NUCLEOTIDE SEQUENCE [LARGE SCALE GENOMIC DNA]</scope>
    <source>
        <strain evidence="2 3">YSPA8</strain>
    </source>
</reference>
<dbReference type="Gene3D" id="3.40.50.1240">
    <property type="entry name" value="Phosphoglycerate mutase-like"/>
    <property type="match status" value="1"/>
</dbReference>
<dbReference type="Proteomes" id="UP001291653">
    <property type="component" value="Unassembled WGS sequence"/>
</dbReference>
<comment type="caution">
    <text evidence="2">The sequence shown here is derived from an EMBL/GenBank/DDBJ whole genome shotgun (WGS) entry which is preliminary data.</text>
</comment>
<dbReference type="InterPro" id="IPR029033">
    <property type="entry name" value="His_PPase_superfam"/>
</dbReference>
<evidence type="ECO:0000313" key="2">
    <source>
        <dbReference type="EMBL" id="GLF98718.1"/>
    </source>
</evidence>
<dbReference type="RefSeq" id="WP_323450679.1">
    <property type="nucleotide sequence ID" value="NZ_BSBI01000015.1"/>
</dbReference>